<feature type="compositionally biased region" description="Polar residues" evidence="1">
    <location>
        <begin position="22"/>
        <end position="31"/>
    </location>
</feature>
<accession>A0A836G6T4</accession>
<keyword evidence="3" id="KW-1185">Reference proteome</keyword>
<dbReference type="AlphaFoldDB" id="A0A836G6T4"/>
<protein>
    <submittedName>
        <fullName evidence="2">Uncharacterized protein</fullName>
    </submittedName>
</protein>
<comment type="caution">
    <text evidence="2">The sequence shown here is derived from an EMBL/GenBank/DDBJ whole genome shotgun (WGS) entry which is preliminary data.</text>
</comment>
<dbReference type="RefSeq" id="XP_067177765.1">
    <property type="nucleotide sequence ID" value="XM_067321534.1"/>
</dbReference>
<sequence length="262" mass="27870">MDVSQFLKSFKKNVAAKAKLDSTASKTSEATNAGGDEDLTDIFHSSSEDEGDREVEGGNLIIGSRADKMAGKRYAASASHIKRNQEFSALKVKATNSGPALEAGRVQRQRTALAMVTRDTRKLPRIEMVVSVRAELLRRREQLQGSRALDPHGFADAPVEKMEATMLKVDDLLSGSSPTGASSSVVLDLLLAATPFTPAATSSALAAEVAPDGPKEPPTRDTNATDIEASATKAHIEALPEVPKKRSKFEVAVAIARDDEAS</sequence>
<dbReference type="EMBL" id="JAFEUZ010000026">
    <property type="protein sequence ID" value="KAG5476307.1"/>
    <property type="molecule type" value="Genomic_DNA"/>
</dbReference>
<organism evidence="2 3">
    <name type="scientific">Leishmania martiniquensis</name>
    <dbReference type="NCBI Taxonomy" id="1580590"/>
    <lineage>
        <taxon>Eukaryota</taxon>
        <taxon>Discoba</taxon>
        <taxon>Euglenozoa</taxon>
        <taxon>Kinetoplastea</taxon>
        <taxon>Metakinetoplastina</taxon>
        <taxon>Trypanosomatida</taxon>
        <taxon>Trypanosomatidae</taxon>
        <taxon>Leishmaniinae</taxon>
        <taxon>Leishmania</taxon>
    </lineage>
</organism>
<feature type="region of interest" description="Disordered" evidence="1">
    <location>
        <begin position="18"/>
        <end position="56"/>
    </location>
</feature>
<reference evidence="2 3" key="1">
    <citation type="submission" date="2021-03" db="EMBL/GenBank/DDBJ databases">
        <title>Leishmania (Mundinia) martiniquensis Genome sequencing and assembly.</title>
        <authorList>
            <person name="Almutairi H."/>
            <person name="Gatherer D."/>
        </authorList>
    </citation>
    <scope>NUCLEOTIDE SEQUENCE [LARGE SCALE GENOMIC DNA]</scope>
    <source>
        <strain evidence="2">LSCM1</strain>
    </source>
</reference>
<proteinExistence type="predicted"/>
<dbReference type="GeneID" id="92514046"/>
<evidence type="ECO:0000313" key="2">
    <source>
        <dbReference type="EMBL" id="KAG5476307.1"/>
    </source>
</evidence>
<dbReference type="Proteomes" id="UP000673552">
    <property type="component" value="Chromosome 26"/>
</dbReference>
<evidence type="ECO:0000313" key="3">
    <source>
        <dbReference type="Proteomes" id="UP000673552"/>
    </source>
</evidence>
<name>A0A836G6T4_9TRYP</name>
<dbReference type="KEGG" id="lmat:92514046"/>
<dbReference type="OrthoDB" id="267104at2759"/>
<evidence type="ECO:0000256" key="1">
    <source>
        <dbReference type="SAM" id="MobiDB-lite"/>
    </source>
</evidence>
<gene>
    <name evidence="2" type="ORF">LSCM1_04008</name>
</gene>
<feature type="region of interest" description="Disordered" evidence="1">
    <location>
        <begin position="205"/>
        <end position="231"/>
    </location>
</feature>